<comment type="caution">
    <text evidence="4">The sequence shown here is derived from an EMBL/GenBank/DDBJ whole genome shotgun (WGS) entry which is preliminary data.</text>
</comment>
<dbReference type="GO" id="GO:0008569">
    <property type="term" value="F:minus-end-directed microtubule motor activity"/>
    <property type="evidence" value="ECO:0007669"/>
    <property type="project" value="InterPro"/>
</dbReference>
<sequence>MALRAITDLPVDFVPDEYVERAVKNSDCRTPIIFVQQDGDPFQSVCYLAKQFNSAVWSFDVSLMQSVQNIMDYVDVGLNNGDWVFITNCDLVGASYFREVARLLYHLLPEPHTYPRREIFRCFFGVSVAFDLNAPVGQPFPPLFMHSAIVARPTSKQGSKWSRIMPTDDPLFTVAAKKHQRRREEGRESDSESDLDETDRISGVLFYRAAERNMEVDQSPVTLAKHEMLQAIDKQDGREMERLVQSGDVDLSRKIKDGMTPVQYACCKQLTESVRVLLALGANPNDPRESDGRPLLFMSIDDTELARVLVEGGADPFAKFEGYRVDSHPDTAPEVAACVAEMRKYM</sequence>
<dbReference type="InterPro" id="IPR027417">
    <property type="entry name" value="P-loop_NTPase"/>
</dbReference>
<dbReference type="Proteomes" id="UP000038009">
    <property type="component" value="Unassembled WGS sequence"/>
</dbReference>
<dbReference type="Gene3D" id="1.25.40.20">
    <property type="entry name" value="Ankyrin repeat-containing domain"/>
    <property type="match status" value="1"/>
</dbReference>
<dbReference type="EMBL" id="LJSK01000102">
    <property type="protein sequence ID" value="KPI87098.1"/>
    <property type="molecule type" value="Genomic_DNA"/>
</dbReference>
<dbReference type="InterPro" id="IPR002110">
    <property type="entry name" value="Ankyrin_rpt"/>
</dbReference>
<proteinExistence type="predicted"/>
<dbReference type="SUPFAM" id="SSF48403">
    <property type="entry name" value="Ankyrin repeat"/>
    <property type="match status" value="1"/>
</dbReference>
<keyword evidence="1" id="KW-0040">ANK repeat</keyword>
<organism evidence="4 5">
    <name type="scientific">Leptomonas seymouri</name>
    <dbReference type="NCBI Taxonomy" id="5684"/>
    <lineage>
        <taxon>Eukaryota</taxon>
        <taxon>Discoba</taxon>
        <taxon>Euglenozoa</taxon>
        <taxon>Kinetoplastea</taxon>
        <taxon>Metakinetoplastina</taxon>
        <taxon>Trypanosomatida</taxon>
        <taxon>Trypanosomatidae</taxon>
        <taxon>Leishmaniinae</taxon>
        <taxon>Leptomonas</taxon>
    </lineage>
</organism>
<dbReference type="GO" id="GO:0007018">
    <property type="term" value="P:microtubule-based movement"/>
    <property type="evidence" value="ECO:0007669"/>
    <property type="project" value="InterPro"/>
</dbReference>
<accession>A0A0N1PEG4</accession>
<keyword evidence="5" id="KW-1185">Reference proteome</keyword>
<dbReference type="OrthoDB" id="426293at2759"/>
<evidence type="ECO:0000256" key="2">
    <source>
        <dbReference type="SAM" id="MobiDB-lite"/>
    </source>
</evidence>
<evidence type="ECO:0000313" key="5">
    <source>
        <dbReference type="Proteomes" id="UP000038009"/>
    </source>
</evidence>
<dbReference type="PROSITE" id="PS50088">
    <property type="entry name" value="ANK_REPEAT"/>
    <property type="match status" value="1"/>
</dbReference>
<dbReference type="InterPro" id="IPR036770">
    <property type="entry name" value="Ankyrin_rpt-contain_sf"/>
</dbReference>
<dbReference type="InterPro" id="IPR004273">
    <property type="entry name" value="Dynein_heavy_D6_P-loop"/>
</dbReference>
<dbReference type="Gene3D" id="3.40.50.300">
    <property type="entry name" value="P-loop containing nucleotide triphosphate hydrolases"/>
    <property type="match status" value="1"/>
</dbReference>
<evidence type="ECO:0000313" key="4">
    <source>
        <dbReference type="EMBL" id="KPI87098.1"/>
    </source>
</evidence>
<reference evidence="4 5" key="1">
    <citation type="journal article" date="2015" name="PLoS Pathog.">
        <title>Leptomonas seymouri: Adaptations to the Dixenous Life Cycle Analyzed by Genome Sequencing, Transcriptome Profiling and Co-infection with Leishmania donovani.</title>
        <authorList>
            <person name="Kraeva N."/>
            <person name="Butenko A."/>
            <person name="Hlavacova J."/>
            <person name="Kostygov A."/>
            <person name="Myskova J."/>
            <person name="Grybchuk D."/>
            <person name="Lestinova T."/>
            <person name="Votypka J."/>
            <person name="Volf P."/>
            <person name="Opperdoes F."/>
            <person name="Flegontov P."/>
            <person name="Lukes J."/>
            <person name="Yurchenko V."/>
        </authorList>
    </citation>
    <scope>NUCLEOTIDE SEQUENCE [LARGE SCALE GENOMIC DNA]</scope>
    <source>
        <strain evidence="4 5">ATCC 30220</strain>
    </source>
</reference>
<dbReference type="SMART" id="SM00248">
    <property type="entry name" value="ANK"/>
    <property type="match status" value="2"/>
</dbReference>
<evidence type="ECO:0000259" key="3">
    <source>
        <dbReference type="Pfam" id="PF03028"/>
    </source>
</evidence>
<feature type="repeat" description="ANK" evidence="1">
    <location>
        <begin position="257"/>
        <end position="289"/>
    </location>
</feature>
<evidence type="ECO:0000256" key="1">
    <source>
        <dbReference type="PROSITE-ProRule" id="PRU00023"/>
    </source>
</evidence>
<dbReference type="Pfam" id="PF00023">
    <property type="entry name" value="Ank"/>
    <property type="match status" value="1"/>
</dbReference>
<dbReference type="GO" id="GO:0030286">
    <property type="term" value="C:dynein complex"/>
    <property type="evidence" value="ECO:0007669"/>
    <property type="project" value="InterPro"/>
</dbReference>
<dbReference type="PROSITE" id="PS50297">
    <property type="entry name" value="ANK_REP_REGION"/>
    <property type="match status" value="1"/>
</dbReference>
<dbReference type="VEuPathDB" id="TriTrypDB:Lsey_0102_0080"/>
<feature type="region of interest" description="Disordered" evidence="2">
    <location>
        <begin position="177"/>
        <end position="197"/>
    </location>
</feature>
<dbReference type="Pfam" id="PF03028">
    <property type="entry name" value="Dynein_heavy"/>
    <property type="match status" value="1"/>
</dbReference>
<feature type="domain" description="Dynein heavy chain region D6 P-loop" evidence="3">
    <location>
        <begin position="28"/>
        <end position="124"/>
    </location>
</feature>
<name>A0A0N1PEG4_LEPSE</name>
<gene>
    <name evidence="4" type="ORF">ABL78_3810</name>
</gene>
<protein>
    <recommendedName>
        <fullName evidence="3">Dynein heavy chain region D6 P-loop domain-containing protein</fullName>
    </recommendedName>
</protein>
<dbReference type="AlphaFoldDB" id="A0A0N1PEG4"/>
<dbReference type="OMA" id="SKWSRIM"/>